<dbReference type="FunFam" id="3.40.50.300:FF:000134">
    <property type="entry name" value="Iron-enterobactin ABC transporter ATP-binding protein"/>
    <property type="match status" value="1"/>
</dbReference>
<keyword evidence="2" id="KW-0547">Nucleotide-binding</keyword>
<protein>
    <submittedName>
        <fullName evidence="6">ABC transporter family protein</fullName>
    </submittedName>
</protein>
<dbReference type="eggNOG" id="COG1120">
    <property type="taxonomic scope" value="Bacteria"/>
</dbReference>
<dbReference type="Pfam" id="PF00005">
    <property type="entry name" value="ABC_tran"/>
    <property type="match status" value="1"/>
</dbReference>
<proteinExistence type="predicted"/>
<dbReference type="AlphaFoldDB" id="A0A0A7FWP7"/>
<evidence type="ECO:0000256" key="2">
    <source>
        <dbReference type="ARBA" id="ARBA00022741"/>
    </source>
</evidence>
<evidence type="ECO:0000313" key="7">
    <source>
        <dbReference type="Proteomes" id="UP000030635"/>
    </source>
</evidence>
<dbReference type="PROSITE" id="PS50893">
    <property type="entry name" value="ABC_TRANSPORTER_2"/>
    <property type="match status" value="1"/>
</dbReference>
<dbReference type="PANTHER" id="PTHR42794:SF1">
    <property type="entry name" value="HEMIN IMPORT ATP-BINDING PROTEIN HMUV"/>
    <property type="match status" value="1"/>
</dbReference>
<dbReference type="KEGG" id="cbv:U729_2764"/>
<dbReference type="STRING" id="1561.NPD11_263"/>
<organism evidence="6 7">
    <name type="scientific">Clostridium baratii str. Sullivan</name>
    <dbReference type="NCBI Taxonomy" id="1415775"/>
    <lineage>
        <taxon>Bacteria</taxon>
        <taxon>Bacillati</taxon>
        <taxon>Bacillota</taxon>
        <taxon>Clostridia</taxon>
        <taxon>Eubacteriales</taxon>
        <taxon>Clostridiaceae</taxon>
        <taxon>Clostridium</taxon>
    </lineage>
</organism>
<dbReference type="GO" id="GO:0005524">
    <property type="term" value="F:ATP binding"/>
    <property type="evidence" value="ECO:0007669"/>
    <property type="project" value="UniProtKB-KW"/>
</dbReference>
<sequence length="263" mass="30161">MFIYISKKVGEIMIELNNVSTGYDNIKVINDVSFNVKKNELFCIIGTNGCGKTTLLKAIANINKYSGSIKINGKEIKNINRKELAKEIALMSQITEVYFTYTVYETISLGRYPHMKGFFGGLSEKDRNIIDKIIKDLSLDNIKDKYINELSGGQLQRVLLARTFVQDPKIILLDEPTNHLDFKHQIELLDILKEWCKIGERAVIGVLHDLNLVQMYGERVALIDKGKLVKIDRSESLLKSEDIKNVYGINIREFMVNVLEKWR</sequence>
<evidence type="ECO:0000313" key="6">
    <source>
        <dbReference type="EMBL" id="AIY84042.1"/>
    </source>
</evidence>
<dbReference type="InterPro" id="IPR003593">
    <property type="entry name" value="AAA+_ATPase"/>
</dbReference>
<evidence type="ECO:0000256" key="4">
    <source>
        <dbReference type="ARBA" id="ARBA00022967"/>
    </source>
</evidence>
<dbReference type="CDD" id="cd03214">
    <property type="entry name" value="ABC_Iron-Siderophores_B12_Hemin"/>
    <property type="match status" value="1"/>
</dbReference>
<keyword evidence="3" id="KW-0067">ATP-binding</keyword>
<keyword evidence="4" id="KW-1278">Translocase</keyword>
<dbReference type="SMART" id="SM00382">
    <property type="entry name" value="AAA"/>
    <property type="match status" value="1"/>
</dbReference>
<name>A0A0A7FWP7_9CLOT</name>
<dbReference type="SUPFAM" id="SSF52540">
    <property type="entry name" value="P-loop containing nucleoside triphosphate hydrolases"/>
    <property type="match status" value="1"/>
</dbReference>
<evidence type="ECO:0000256" key="3">
    <source>
        <dbReference type="ARBA" id="ARBA00022840"/>
    </source>
</evidence>
<reference evidence="6 7" key="1">
    <citation type="journal article" date="2015" name="Infect. Genet. Evol.">
        <title>Genomic sequences of six botulinum neurotoxin-producing strains representing three clostridial species illustrate the mobility and diversity of botulinum neurotoxin genes.</title>
        <authorList>
            <person name="Smith T.J."/>
            <person name="Hill K.K."/>
            <person name="Xie G."/>
            <person name="Foley B.T."/>
            <person name="Williamson C.H."/>
            <person name="Foster J.T."/>
            <person name="Johnson S.L."/>
            <person name="Chertkov O."/>
            <person name="Teshima H."/>
            <person name="Gibbons H.S."/>
            <person name="Johnsky L.A."/>
            <person name="Karavis M.A."/>
            <person name="Smith L.A."/>
        </authorList>
    </citation>
    <scope>NUCLEOTIDE SEQUENCE [LARGE SCALE GENOMIC DNA]</scope>
    <source>
        <strain evidence="6">Sullivan</strain>
    </source>
</reference>
<feature type="domain" description="ABC transporter" evidence="5">
    <location>
        <begin position="14"/>
        <end position="250"/>
    </location>
</feature>
<accession>A0A0A7FWP7</accession>
<evidence type="ECO:0000259" key="5">
    <source>
        <dbReference type="PROSITE" id="PS50893"/>
    </source>
</evidence>
<dbReference type="GO" id="GO:0016887">
    <property type="term" value="F:ATP hydrolysis activity"/>
    <property type="evidence" value="ECO:0007669"/>
    <property type="project" value="InterPro"/>
</dbReference>
<dbReference type="InterPro" id="IPR017871">
    <property type="entry name" value="ABC_transporter-like_CS"/>
</dbReference>
<gene>
    <name evidence="6" type="ORF">U729_2764</name>
</gene>
<dbReference type="Gene3D" id="3.40.50.300">
    <property type="entry name" value="P-loop containing nucleotide triphosphate hydrolases"/>
    <property type="match status" value="1"/>
</dbReference>
<dbReference type="HOGENOM" id="CLU_000604_1_11_9"/>
<dbReference type="PROSITE" id="PS00211">
    <property type="entry name" value="ABC_TRANSPORTER_1"/>
    <property type="match status" value="1"/>
</dbReference>
<dbReference type="InterPro" id="IPR027417">
    <property type="entry name" value="P-loop_NTPase"/>
</dbReference>
<dbReference type="InterPro" id="IPR003439">
    <property type="entry name" value="ABC_transporter-like_ATP-bd"/>
</dbReference>
<evidence type="ECO:0000256" key="1">
    <source>
        <dbReference type="ARBA" id="ARBA00022448"/>
    </source>
</evidence>
<dbReference type="EMBL" id="CP006905">
    <property type="protein sequence ID" value="AIY84042.1"/>
    <property type="molecule type" value="Genomic_DNA"/>
</dbReference>
<keyword evidence="1" id="KW-0813">Transport</keyword>
<dbReference type="PANTHER" id="PTHR42794">
    <property type="entry name" value="HEMIN IMPORT ATP-BINDING PROTEIN HMUV"/>
    <property type="match status" value="1"/>
</dbReference>
<keyword evidence="7" id="KW-1185">Reference proteome</keyword>
<dbReference type="Proteomes" id="UP000030635">
    <property type="component" value="Chromosome"/>
</dbReference>